<reference evidence="2 3" key="1">
    <citation type="submission" date="2020-08" db="EMBL/GenBank/DDBJ databases">
        <title>Genomic Encyclopedia of Type Strains, Phase IV (KMG-IV): sequencing the most valuable type-strain genomes for metagenomic binning, comparative biology and taxonomic classification.</title>
        <authorList>
            <person name="Goeker M."/>
        </authorList>
    </citation>
    <scope>NUCLEOTIDE SEQUENCE [LARGE SCALE GENOMIC DNA]</scope>
    <source>
        <strain evidence="2 3">DSM 29853</strain>
    </source>
</reference>
<evidence type="ECO:0000313" key="3">
    <source>
        <dbReference type="Proteomes" id="UP000528286"/>
    </source>
</evidence>
<keyword evidence="3" id="KW-1185">Reference proteome</keyword>
<proteinExistence type="predicted"/>
<accession>A0A7W6J4C7</accession>
<sequence>MSRQGQRGVHNVKRDMVHTLPHPKATSHEKAPPKRGWCYQAPRALVVVAKALRV</sequence>
<dbReference type="EMBL" id="JACIEZ010000003">
    <property type="protein sequence ID" value="MBB4064576.1"/>
    <property type="molecule type" value="Genomic_DNA"/>
</dbReference>
<comment type="caution">
    <text evidence="2">The sequence shown here is derived from an EMBL/GenBank/DDBJ whole genome shotgun (WGS) entry which is preliminary data.</text>
</comment>
<evidence type="ECO:0000313" key="2">
    <source>
        <dbReference type="EMBL" id="MBB4064576.1"/>
    </source>
</evidence>
<evidence type="ECO:0000256" key="1">
    <source>
        <dbReference type="SAM" id="MobiDB-lite"/>
    </source>
</evidence>
<feature type="region of interest" description="Disordered" evidence="1">
    <location>
        <begin position="1"/>
        <end position="35"/>
    </location>
</feature>
<protein>
    <submittedName>
        <fullName evidence="2">Uncharacterized protein</fullName>
    </submittedName>
</protein>
<dbReference type="AlphaFoldDB" id="A0A7W6J4C7"/>
<organism evidence="2 3">
    <name type="scientific">Gellertiella hungarica</name>
    <dbReference type="NCBI Taxonomy" id="1572859"/>
    <lineage>
        <taxon>Bacteria</taxon>
        <taxon>Pseudomonadati</taxon>
        <taxon>Pseudomonadota</taxon>
        <taxon>Alphaproteobacteria</taxon>
        <taxon>Hyphomicrobiales</taxon>
        <taxon>Rhizobiaceae</taxon>
        <taxon>Gellertiella</taxon>
    </lineage>
</organism>
<name>A0A7W6J4C7_9HYPH</name>
<gene>
    <name evidence="2" type="ORF">GGR23_001763</name>
</gene>
<dbReference type="Proteomes" id="UP000528286">
    <property type="component" value="Unassembled WGS sequence"/>
</dbReference>